<dbReference type="AlphaFoldDB" id="A0A834VG68"/>
<feature type="region of interest" description="Disordered" evidence="1">
    <location>
        <begin position="340"/>
        <end position="363"/>
    </location>
</feature>
<dbReference type="EMBL" id="WVUK01000056">
    <property type="protein sequence ID" value="KAF7492358.1"/>
    <property type="molecule type" value="Genomic_DNA"/>
</dbReference>
<dbReference type="Proteomes" id="UP000070412">
    <property type="component" value="Unassembled WGS sequence"/>
</dbReference>
<sequence>MLYRIYFLLITMIIIIDCRFLSTDNFRTNCFKSIRLRRERENCRLTHKRIASYRSFDFDRPRMNSTRTIIISSTTTTTSSSILLQHSRSFVFHLYHNHHHCYLHHHHHHRSFHRYRKRITFGRWSPANIELIKAIVKVFILVILKIIFKYYVRCWLQFYVQNSFVLQLFNLISKALTIATAKIAIKWALYPVLRTAMKTFLIASMKTLLKPYIKLKLKKKTSKKFHSDSEDIDHHHHHRLTTTLIQTMISIKIKTIIKIIALQLLWFMFENDNPSLTLSELISRITLIILVKKLAKKSCKQLARRERNFLIVLDSYKHSDEDIRFWGDDKKYPNLLESKSNESNSIRTNTKSSSSSSSSSSSYATKPIDEILLYALIKLVTKLIKIPMIKILFD</sequence>
<reference evidence="3" key="2">
    <citation type="submission" date="2020-01" db="EMBL/GenBank/DDBJ databases">
        <authorList>
            <person name="Korhonen P.K.K."/>
            <person name="Guangxu M.G."/>
            <person name="Wang T.W."/>
            <person name="Stroehlein A.J.S."/>
            <person name="Young N.D."/>
            <person name="Ang C.-S.A."/>
            <person name="Fernando D.W.F."/>
            <person name="Lu H.L."/>
            <person name="Taylor S.T."/>
            <person name="Ehtesham M.E.M."/>
            <person name="Najaraj S.H.N."/>
            <person name="Harsha G.H.G."/>
            <person name="Madugundu A.M."/>
            <person name="Renuse S.R."/>
            <person name="Holt D.H."/>
            <person name="Pandey A.P."/>
            <person name="Papenfuss A.P."/>
            <person name="Gasser R.B.G."/>
            <person name="Fischer K.F."/>
        </authorList>
    </citation>
    <scope>NUCLEOTIDE SEQUENCE</scope>
    <source>
        <strain evidence="3">SSS_KF_BRIS2020</strain>
    </source>
</reference>
<dbReference type="EnsemblMetazoa" id="SSS_4542s_mrna">
    <property type="protein sequence ID" value="KAF7492358.1"/>
    <property type="gene ID" value="SSS_4542"/>
</dbReference>
<evidence type="ECO:0000256" key="2">
    <source>
        <dbReference type="SAM" id="SignalP"/>
    </source>
</evidence>
<evidence type="ECO:0000313" key="3">
    <source>
        <dbReference type="EMBL" id="KAF7492358.1"/>
    </source>
</evidence>
<proteinExistence type="predicted"/>
<accession>A0A834VG68</accession>
<reference evidence="4" key="3">
    <citation type="submission" date="2022-06" db="UniProtKB">
        <authorList>
            <consortium name="EnsemblMetazoa"/>
        </authorList>
    </citation>
    <scope>IDENTIFICATION</scope>
</reference>
<evidence type="ECO:0000256" key="1">
    <source>
        <dbReference type="SAM" id="MobiDB-lite"/>
    </source>
</evidence>
<name>A0A834VG68_SARSC</name>
<feature type="signal peptide" evidence="2">
    <location>
        <begin position="1"/>
        <end position="18"/>
    </location>
</feature>
<keyword evidence="5" id="KW-1185">Reference proteome</keyword>
<keyword evidence="2" id="KW-0732">Signal</keyword>
<gene>
    <name evidence="3" type="ORF">SSS_4542</name>
</gene>
<evidence type="ECO:0000313" key="4">
    <source>
        <dbReference type="EnsemblMetazoa" id="KAF7492358.1"/>
    </source>
</evidence>
<feature type="compositionally biased region" description="Low complexity" evidence="1">
    <location>
        <begin position="352"/>
        <end position="362"/>
    </location>
</feature>
<dbReference type="OrthoDB" id="6517029at2759"/>
<protein>
    <submittedName>
        <fullName evidence="3 4">Uncharacterized protein</fullName>
    </submittedName>
</protein>
<feature type="chain" id="PRO_5038259582" evidence="2">
    <location>
        <begin position="19"/>
        <end position="394"/>
    </location>
</feature>
<organism evidence="3">
    <name type="scientific">Sarcoptes scabiei</name>
    <name type="common">Itch mite</name>
    <name type="synonym">Acarus scabiei</name>
    <dbReference type="NCBI Taxonomy" id="52283"/>
    <lineage>
        <taxon>Eukaryota</taxon>
        <taxon>Metazoa</taxon>
        <taxon>Ecdysozoa</taxon>
        <taxon>Arthropoda</taxon>
        <taxon>Chelicerata</taxon>
        <taxon>Arachnida</taxon>
        <taxon>Acari</taxon>
        <taxon>Acariformes</taxon>
        <taxon>Sarcoptiformes</taxon>
        <taxon>Astigmata</taxon>
        <taxon>Psoroptidia</taxon>
        <taxon>Sarcoptoidea</taxon>
        <taxon>Sarcoptidae</taxon>
        <taxon>Sarcoptinae</taxon>
        <taxon>Sarcoptes</taxon>
    </lineage>
</organism>
<reference evidence="5" key="1">
    <citation type="journal article" date="2020" name="PLoS Negl. Trop. Dis.">
        <title>High-quality nuclear genome for Sarcoptes scabiei-A critical resource for a neglected parasite.</title>
        <authorList>
            <person name="Korhonen P.K."/>
            <person name="Gasser R.B."/>
            <person name="Ma G."/>
            <person name="Wang T."/>
            <person name="Stroehlein A.J."/>
            <person name="Young N.D."/>
            <person name="Ang C.S."/>
            <person name="Fernando D.D."/>
            <person name="Lu H.C."/>
            <person name="Taylor S."/>
            <person name="Reynolds S.L."/>
            <person name="Mofiz E."/>
            <person name="Najaraj S.H."/>
            <person name="Gowda H."/>
            <person name="Madugundu A."/>
            <person name="Renuse S."/>
            <person name="Holt D."/>
            <person name="Pandey A."/>
            <person name="Papenfuss A.T."/>
            <person name="Fischer K."/>
        </authorList>
    </citation>
    <scope>NUCLEOTIDE SEQUENCE [LARGE SCALE GENOMIC DNA]</scope>
</reference>
<evidence type="ECO:0000313" key="5">
    <source>
        <dbReference type="Proteomes" id="UP000070412"/>
    </source>
</evidence>